<sequence>MVRNETPRDIHYPADRRFNTNNKCHFTNPVYALFNHEAFNVACHGNCCVYAAGDNTFENPTGRFAPDRDRTSEEARRLLGCSDTGPNKINVMQSFSDGHAVSFGWEQLWRLFRRCW</sequence>
<dbReference type="Proteomes" id="UP001465976">
    <property type="component" value="Unassembled WGS sequence"/>
</dbReference>
<comment type="caution">
    <text evidence="1">The sequence shown here is derived from an EMBL/GenBank/DDBJ whole genome shotgun (WGS) entry which is preliminary data.</text>
</comment>
<accession>A0ABR3FES6</accession>
<keyword evidence="2" id="KW-1185">Reference proteome</keyword>
<name>A0ABR3FES6_9AGAR</name>
<gene>
    <name evidence="1" type="ORF">V5O48_008177</name>
</gene>
<dbReference type="EMBL" id="JBAHYK010000465">
    <property type="protein sequence ID" value="KAL0573773.1"/>
    <property type="molecule type" value="Genomic_DNA"/>
</dbReference>
<proteinExistence type="predicted"/>
<evidence type="ECO:0000313" key="1">
    <source>
        <dbReference type="EMBL" id="KAL0573773.1"/>
    </source>
</evidence>
<reference evidence="1 2" key="1">
    <citation type="submission" date="2024-02" db="EMBL/GenBank/DDBJ databases">
        <title>A draft genome for the cacao thread blight pathogen Marasmius crinis-equi.</title>
        <authorList>
            <person name="Cohen S.P."/>
            <person name="Baruah I.K."/>
            <person name="Amoako-Attah I."/>
            <person name="Bukari Y."/>
            <person name="Meinhardt L.W."/>
            <person name="Bailey B.A."/>
        </authorList>
    </citation>
    <scope>NUCLEOTIDE SEQUENCE [LARGE SCALE GENOMIC DNA]</scope>
    <source>
        <strain evidence="1 2">GH-76</strain>
    </source>
</reference>
<evidence type="ECO:0000313" key="2">
    <source>
        <dbReference type="Proteomes" id="UP001465976"/>
    </source>
</evidence>
<organism evidence="1 2">
    <name type="scientific">Marasmius crinis-equi</name>
    <dbReference type="NCBI Taxonomy" id="585013"/>
    <lineage>
        <taxon>Eukaryota</taxon>
        <taxon>Fungi</taxon>
        <taxon>Dikarya</taxon>
        <taxon>Basidiomycota</taxon>
        <taxon>Agaricomycotina</taxon>
        <taxon>Agaricomycetes</taxon>
        <taxon>Agaricomycetidae</taxon>
        <taxon>Agaricales</taxon>
        <taxon>Marasmiineae</taxon>
        <taxon>Marasmiaceae</taxon>
        <taxon>Marasmius</taxon>
    </lineage>
</organism>
<protein>
    <submittedName>
        <fullName evidence="1">Uncharacterized protein</fullName>
    </submittedName>
</protein>